<reference evidence="1" key="2">
    <citation type="journal article" date="2015" name="Fish Shellfish Immunol.">
        <title>Early steps in the European eel (Anguilla anguilla)-Vibrio vulnificus interaction in the gills: Role of the RtxA13 toxin.</title>
        <authorList>
            <person name="Callol A."/>
            <person name="Pajuelo D."/>
            <person name="Ebbesson L."/>
            <person name="Teles M."/>
            <person name="MacKenzie S."/>
            <person name="Amaro C."/>
        </authorList>
    </citation>
    <scope>NUCLEOTIDE SEQUENCE</scope>
</reference>
<name>A0A0E9UJV1_ANGAN</name>
<dbReference type="EMBL" id="GBXM01042586">
    <property type="protein sequence ID" value="JAH65991.1"/>
    <property type="molecule type" value="Transcribed_RNA"/>
</dbReference>
<sequence>MTLTFFVCHVRSYRGSAGEVAELNVK</sequence>
<protein>
    <submittedName>
        <fullName evidence="1">Uncharacterized protein</fullName>
    </submittedName>
</protein>
<organism evidence="1">
    <name type="scientific">Anguilla anguilla</name>
    <name type="common">European freshwater eel</name>
    <name type="synonym">Muraena anguilla</name>
    <dbReference type="NCBI Taxonomy" id="7936"/>
    <lineage>
        <taxon>Eukaryota</taxon>
        <taxon>Metazoa</taxon>
        <taxon>Chordata</taxon>
        <taxon>Craniata</taxon>
        <taxon>Vertebrata</taxon>
        <taxon>Euteleostomi</taxon>
        <taxon>Actinopterygii</taxon>
        <taxon>Neopterygii</taxon>
        <taxon>Teleostei</taxon>
        <taxon>Anguilliformes</taxon>
        <taxon>Anguillidae</taxon>
        <taxon>Anguilla</taxon>
    </lineage>
</organism>
<evidence type="ECO:0000313" key="1">
    <source>
        <dbReference type="EMBL" id="JAH65991.1"/>
    </source>
</evidence>
<dbReference type="AlphaFoldDB" id="A0A0E9UJV1"/>
<accession>A0A0E9UJV1</accession>
<proteinExistence type="predicted"/>
<reference evidence="1" key="1">
    <citation type="submission" date="2014-11" db="EMBL/GenBank/DDBJ databases">
        <authorList>
            <person name="Amaro Gonzalez C."/>
        </authorList>
    </citation>
    <scope>NUCLEOTIDE SEQUENCE</scope>
</reference>